<comment type="pathway">
    <text evidence="3">Cell wall biogenesis; peptidoglycan biosynthesis.</text>
</comment>
<accession>A0A3R9E714</accession>
<dbReference type="Proteomes" id="UP000279911">
    <property type="component" value="Unassembled WGS sequence"/>
</dbReference>
<dbReference type="EMBL" id="RSFW01000019">
    <property type="protein sequence ID" value="RSD25456.1"/>
    <property type="molecule type" value="Genomic_DNA"/>
</dbReference>
<evidence type="ECO:0000259" key="14">
    <source>
        <dbReference type="Pfam" id="PF00905"/>
    </source>
</evidence>
<evidence type="ECO:0000256" key="6">
    <source>
        <dbReference type="ARBA" id="ARBA00022475"/>
    </source>
</evidence>
<evidence type="ECO:0000256" key="3">
    <source>
        <dbReference type="ARBA" id="ARBA00004752"/>
    </source>
</evidence>
<evidence type="ECO:0000256" key="13">
    <source>
        <dbReference type="ARBA" id="ARBA00034000"/>
    </source>
</evidence>
<evidence type="ECO:0000256" key="9">
    <source>
        <dbReference type="ARBA" id="ARBA00022984"/>
    </source>
</evidence>
<evidence type="ECO:0000313" key="17">
    <source>
        <dbReference type="Proteomes" id="UP000279911"/>
    </source>
</evidence>
<comment type="catalytic activity">
    <reaction evidence="13">
        <text>Preferential cleavage: (Ac)2-L-Lys-D-Ala-|-D-Ala. Also transpeptidation of peptidyl-alanyl moieties that are N-acyl substituents of D-alanine.</text>
        <dbReference type="EC" id="3.4.16.4"/>
    </reaction>
</comment>
<protein>
    <recommendedName>
        <fullName evidence="5">serine-type D-Ala-D-Ala carboxypeptidase</fullName>
        <ecNumber evidence="5">3.4.16.4</ecNumber>
    </recommendedName>
</protein>
<evidence type="ECO:0000256" key="2">
    <source>
        <dbReference type="ARBA" id="ARBA00004236"/>
    </source>
</evidence>
<evidence type="ECO:0000313" key="16">
    <source>
        <dbReference type="EMBL" id="RSD25456.1"/>
    </source>
</evidence>
<dbReference type="Pfam" id="PF00905">
    <property type="entry name" value="Transpeptidase"/>
    <property type="match status" value="1"/>
</dbReference>
<dbReference type="GO" id="GO:0009002">
    <property type="term" value="F:serine-type D-Ala-D-Ala carboxypeptidase activity"/>
    <property type="evidence" value="ECO:0007669"/>
    <property type="project" value="UniProtKB-EC"/>
</dbReference>
<dbReference type="Pfam" id="PF03717">
    <property type="entry name" value="PBP_dimer"/>
    <property type="match status" value="1"/>
</dbReference>
<evidence type="ECO:0000256" key="1">
    <source>
        <dbReference type="ARBA" id="ARBA00004167"/>
    </source>
</evidence>
<comment type="caution">
    <text evidence="16">The sequence shown here is derived from an EMBL/GenBank/DDBJ whole genome shotgun (WGS) entry which is preliminary data.</text>
</comment>
<comment type="subcellular location">
    <subcellularLocation>
        <location evidence="2">Cell membrane</location>
    </subcellularLocation>
    <subcellularLocation>
        <location evidence="1">Membrane</location>
        <topology evidence="1">Single-pass membrane protein</topology>
    </subcellularLocation>
</comment>
<keyword evidence="11" id="KW-0472">Membrane</keyword>
<dbReference type="GO" id="GO:0009252">
    <property type="term" value="P:peptidoglycan biosynthetic process"/>
    <property type="evidence" value="ECO:0007669"/>
    <property type="project" value="UniProtKB-UniPathway"/>
</dbReference>
<dbReference type="Gene3D" id="1.10.10.1230">
    <property type="entry name" value="Penicillin-binding protein, N-terminal non-catalytic domain, head sub-domain"/>
    <property type="match status" value="1"/>
</dbReference>
<dbReference type="UniPathway" id="UPA00219"/>
<name>A0A3R9E714_9BACI</name>
<dbReference type="GO" id="GO:0008658">
    <property type="term" value="F:penicillin binding"/>
    <property type="evidence" value="ECO:0007669"/>
    <property type="project" value="InterPro"/>
</dbReference>
<dbReference type="OrthoDB" id="9770103at2"/>
<dbReference type="Gene3D" id="3.40.710.10">
    <property type="entry name" value="DD-peptidase/beta-lactamase superfamily"/>
    <property type="match status" value="1"/>
</dbReference>
<feature type="domain" description="Penicillin-binding protein dimerisation" evidence="15">
    <location>
        <begin position="59"/>
        <end position="297"/>
    </location>
</feature>
<dbReference type="InterPro" id="IPR005311">
    <property type="entry name" value="PBP_dimer"/>
</dbReference>
<feature type="domain" description="Penicillin-binding protein transpeptidase" evidence="14">
    <location>
        <begin position="345"/>
        <end position="678"/>
    </location>
</feature>
<dbReference type="GO" id="GO:0008360">
    <property type="term" value="P:regulation of cell shape"/>
    <property type="evidence" value="ECO:0007669"/>
    <property type="project" value="UniProtKB-KW"/>
</dbReference>
<organism evidence="16 17">
    <name type="scientific">Mesobacillus subterraneus</name>
    <dbReference type="NCBI Taxonomy" id="285983"/>
    <lineage>
        <taxon>Bacteria</taxon>
        <taxon>Bacillati</taxon>
        <taxon>Bacillota</taxon>
        <taxon>Bacilli</taxon>
        <taxon>Bacillales</taxon>
        <taxon>Bacillaceae</taxon>
        <taxon>Mesobacillus</taxon>
    </lineage>
</organism>
<dbReference type="SUPFAM" id="SSF56601">
    <property type="entry name" value="beta-lactamase/transpeptidase-like"/>
    <property type="match status" value="1"/>
</dbReference>
<dbReference type="PANTHER" id="PTHR30627:SF2">
    <property type="entry name" value="PEPTIDOGLYCAN D,D-TRANSPEPTIDASE MRDA"/>
    <property type="match status" value="1"/>
</dbReference>
<evidence type="ECO:0000256" key="8">
    <source>
        <dbReference type="ARBA" id="ARBA00022960"/>
    </source>
</evidence>
<evidence type="ECO:0000259" key="15">
    <source>
        <dbReference type="Pfam" id="PF03717"/>
    </source>
</evidence>
<dbReference type="InterPro" id="IPR036138">
    <property type="entry name" value="PBP_dimer_sf"/>
</dbReference>
<dbReference type="SUPFAM" id="SSF56519">
    <property type="entry name" value="Penicillin binding protein dimerisation domain"/>
    <property type="match status" value="1"/>
</dbReference>
<dbReference type="InterPro" id="IPR050515">
    <property type="entry name" value="Beta-lactam/transpept"/>
</dbReference>
<proteinExistence type="inferred from homology"/>
<dbReference type="Gene3D" id="3.90.1310.10">
    <property type="entry name" value="Penicillin-binding protein 2a (Domain 2)"/>
    <property type="match status" value="1"/>
</dbReference>
<sequence length="700" mass="79197">MRCLPKKKNSTPLRVNILFFTVFVLFSLLVLRLGIVQIVHGEDYKREINRKEDVTVNNPVPRGKMLDRNYKVIVDNKPLNAITYTNEGATQEEMLKVAARLAQIIDQKTDKVRERDKKDFWIIKYPDEAKKLISEEELELYSKKKTGNKDLYKLQLKRITDNHLKQLSQQDIEELAIFRIMNSGYKFTPQIIKNEGVTLEEFAIVNENLDKLPGVNATMDWDRQYMFEDTFRPVLGRITTSSEGLPAERIDYFMSRGYNRNDRVGKSNLELEYEDVLQGKKEKVVNVTDKAGELLEKELVSEGSRGKDLILSIDMDLQIAVEKIIEKELWAAKSSPGTGLLDRAYVVLMDPNTGEVLAMAGKRIVRDQETNKLYLEDDALGNILNTFNVGSVVKGATVLTGYKTGAINSYTRFDDRALDIKGTPIKKSYSYLGVLNDIQALKVSSNVYMFHTAIKIGKGVYRYQQPLNLNSNVWDTIRSSFASFGLGVRTGIDLPNEQTGAKGVNYPVGKVLDLVIGQYDTYSNMQLAQYISTIANNGYRMQPRLVKEIREPATNTEELGQVYTSFPPNVLNEIGMDQQWLDRVHSGFEKVMQEPGGTAYRYFGNAPYSPAGKTGTAEAFYDGPLRKKGDPMMDTMNLSLVGYAPSRKPEIAMAVMVPWAYQGSVDHGANKKIGRAVMDTYFNLKNQTTETEEDEQEVSE</sequence>
<keyword evidence="7" id="KW-0812">Transmembrane</keyword>
<gene>
    <name evidence="16" type="ORF">EJA10_16755</name>
</gene>
<dbReference type="PANTHER" id="PTHR30627">
    <property type="entry name" value="PEPTIDOGLYCAN D,D-TRANSPEPTIDASE"/>
    <property type="match status" value="1"/>
</dbReference>
<keyword evidence="10" id="KW-1133">Transmembrane helix</keyword>
<evidence type="ECO:0000256" key="11">
    <source>
        <dbReference type="ARBA" id="ARBA00023136"/>
    </source>
</evidence>
<evidence type="ECO:0000256" key="7">
    <source>
        <dbReference type="ARBA" id="ARBA00022692"/>
    </source>
</evidence>
<evidence type="ECO:0000256" key="4">
    <source>
        <dbReference type="ARBA" id="ARBA00007171"/>
    </source>
</evidence>
<keyword evidence="6" id="KW-1003">Cell membrane</keyword>
<evidence type="ECO:0000256" key="5">
    <source>
        <dbReference type="ARBA" id="ARBA00012448"/>
    </source>
</evidence>
<evidence type="ECO:0000256" key="12">
    <source>
        <dbReference type="ARBA" id="ARBA00023316"/>
    </source>
</evidence>
<reference evidence="17" key="1">
    <citation type="submission" date="2018-12" db="EMBL/GenBank/DDBJ databases">
        <title>Bacillus chawlae sp. nov., Bacillus glennii sp. nov., and Bacillus saganii sp. nov. Isolated from the Vehicle Assembly Building at Kennedy Space Center where the Viking Spacecraft were Assembled.</title>
        <authorList>
            <person name="Seuylemezian A."/>
            <person name="Vaishampayan P."/>
        </authorList>
    </citation>
    <scope>NUCLEOTIDE SEQUENCE [LARGE SCALE GENOMIC DNA]</scope>
    <source>
        <strain evidence="17">DSM 13966</strain>
    </source>
</reference>
<dbReference type="EC" id="3.4.16.4" evidence="5"/>
<dbReference type="GO" id="GO:0071555">
    <property type="term" value="P:cell wall organization"/>
    <property type="evidence" value="ECO:0007669"/>
    <property type="project" value="UniProtKB-KW"/>
</dbReference>
<comment type="similarity">
    <text evidence="4">Belongs to the transpeptidase family.</text>
</comment>
<dbReference type="GO" id="GO:0005886">
    <property type="term" value="C:plasma membrane"/>
    <property type="evidence" value="ECO:0007669"/>
    <property type="project" value="UniProtKB-SubCell"/>
</dbReference>
<dbReference type="InterPro" id="IPR012338">
    <property type="entry name" value="Beta-lactam/transpept-like"/>
</dbReference>
<dbReference type="AlphaFoldDB" id="A0A3R9E714"/>
<dbReference type="GO" id="GO:0071972">
    <property type="term" value="F:peptidoglycan L,D-transpeptidase activity"/>
    <property type="evidence" value="ECO:0007669"/>
    <property type="project" value="TreeGrafter"/>
</dbReference>
<keyword evidence="8" id="KW-0133">Cell shape</keyword>
<keyword evidence="9" id="KW-0573">Peptidoglycan synthesis</keyword>
<dbReference type="InterPro" id="IPR001460">
    <property type="entry name" value="PCN-bd_Tpept"/>
</dbReference>
<keyword evidence="12" id="KW-0961">Cell wall biogenesis/degradation</keyword>
<evidence type="ECO:0000256" key="10">
    <source>
        <dbReference type="ARBA" id="ARBA00022989"/>
    </source>
</evidence>